<dbReference type="InterPro" id="IPR015424">
    <property type="entry name" value="PyrdxlP-dep_Trfase"/>
</dbReference>
<evidence type="ECO:0000256" key="3">
    <source>
        <dbReference type="ARBA" id="ARBA00022576"/>
    </source>
</evidence>
<dbReference type="SUPFAM" id="SSF53383">
    <property type="entry name" value="PLP-dependent transferases"/>
    <property type="match status" value="1"/>
</dbReference>
<keyword evidence="5" id="KW-0663">Pyridoxal phosphate</keyword>
<reference evidence="7" key="1">
    <citation type="submission" date="2023-03" db="UniProtKB">
        <authorList>
            <consortium name="EnsemblPlants"/>
        </authorList>
    </citation>
    <scope>IDENTIFICATION</scope>
</reference>
<evidence type="ECO:0000256" key="2">
    <source>
        <dbReference type="ARBA" id="ARBA00007441"/>
    </source>
</evidence>
<dbReference type="GO" id="GO:0016212">
    <property type="term" value="F:kynurenine-oxoglutarate transaminase activity"/>
    <property type="evidence" value="ECO:0007669"/>
    <property type="project" value="TreeGrafter"/>
</dbReference>
<name>A0A9I9DBI5_CUCME</name>
<keyword evidence="3" id="KW-0032">Aminotransferase</keyword>
<feature type="domain" description="Aminotransferase class I/classII large" evidence="6">
    <location>
        <begin position="75"/>
        <end position="326"/>
    </location>
</feature>
<dbReference type="PROSITE" id="PS00105">
    <property type="entry name" value="AA_TRANSFER_CLASS_1"/>
    <property type="match status" value="1"/>
</dbReference>
<evidence type="ECO:0000256" key="5">
    <source>
        <dbReference type="ARBA" id="ARBA00022898"/>
    </source>
</evidence>
<evidence type="ECO:0000313" key="7">
    <source>
        <dbReference type="EnsemblPlants" id="MELO3C015944.2.1"/>
    </source>
</evidence>
<dbReference type="GO" id="GO:0005737">
    <property type="term" value="C:cytoplasm"/>
    <property type="evidence" value="ECO:0007669"/>
    <property type="project" value="TreeGrafter"/>
</dbReference>
<comment type="cofactor">
    <cofactor evidence="1">
        <name>pyridoxal 5'-phosphate</name>
        <dbReference type="ChEBI" id="CHEBI:597326"/>
    </cofactor>
</comment>
<evidence type="ECO:0000256" key="4">
    <source>
        <dbReference type="ARBA" id="ARBA00022679"/>
    </source>
</evidence>
<protein>
    <recommendedName>
        <fullName evidence="6">Aminotransferase class I/classII large domain-containing protein</fullName>
    </recommendedName>
</protein>
<dbReference type="Gramene" id="MELO3C015944.2.1">
    <property type="protein sequence ID" value="MELO3C015944.2.1"/>
    <property type="gene ID" value="MELO3C015944.2"/>
</dbReference>
<accession>A0A9I9DBI5</accession>
<dbReference type="AlphaFoldDB" id="A0A9I9DBI5"/>
<dbReference type="EnsemblPlants" id="MELO3C015944.2.1">
    <property type="protein sequence ID" value="MELO3C015944.2.1"/>
    <property type="gene ID" value="MELO3C015944.2"/>
</dbReference>
<dbReference type="InterPro" id="IPR004838">
    <property type="entry name" value="NHTrfase_class1_PyrdxlP-BS"/>
</dbReference>
<dbReference type="CDD" id="cd00609">
    <property type="entry name" value="AAT_like"/>
    <property type="match status" value="1"/>
</dbReference>
<dbReference type="InterPro" id="IPR051326">
    <property type="entry name" value="Kynurenine-oxoglutarate_AT"/>
</dbReference>
<dbReference type="PANTHER" id="PTHR43807">
    <property type="entry name" value="FI04487P"/>
    <property type="match status" value="1"/>
</dbReference>
<dbReference type="InterPro" id="IPR015421">
    <property type="entry name" value="PyrdxlP-dep_Trfase_major"/>
</dbReference>
<evidence type="ECO:0000256" key="1">
    <source>
        <dbReference type="ARBA" id="ARBA00001933"/>
    </source>
</evidence>
<organism evidence="7">
    <name type="scientific">Cucumis melo</name>
    <name type="common">Muskmelon</name>
    <dbReference type="NCBI Taxonomy" id="3656"/>
    <lineage>
        <taxon>Eukaryota</taxon>
        <taxon>Viridiplantae</taxon>
        <taxon>Streptophyta</taxon>
        <taxon>Embryophyta</taxon>
        <taxon>Tracheophyta</taxon>
        <taxon>Spermatophyta</taxon>
        <taxon>Magnoliopsida</taxon>
        <taxon>eudicotyledons</taxon>
        <taxon>Gunneridae</taxon>
        <taxon>Pentapetalae</taxon>
        <taxon>rosids</taxon>
        <taxon>fabids</taxon>
        <taxon>Cucurbitales</taxon>
        <taxon>Cucurbitaceae</taxon>
        <taxon>Benincaseae</taxon>
        <taxon>Cucumis</taxon>
    </lineage>
</organism>
<dbReference type="FunFam" id="3.40.640.10:FF:000086">
    <property type="entry name" value="Kynurenine--oxoglutarate transaminase 1"/>
    <property type="match status" value="1"/>
</dbReference>
<dbReference type="GO" id="GO:0030170">
    <property type="term" value="F:pyridoxal phosphate binding"/>
    <property type="evidence" value="ECO:0007669"/>
    <property type="project" value="InterPro"/>
</dbReference>
<dbReference type="InterPro" id="IPR015422">
    <property type="entry name" value="PyrdxlP-dep_Trfase_small"/>
</dbReference>
<dbReference type="Gene3D" id="3.40.640.10">
    <property type="entry name" value="Type I PLP-dependent aspartate aminotransferase-like (Major domain)"/>
    <property type="match status" value="1"/>
</dbReference>
<dbReference type="PANTHER" id="PTHR43807:SF12">
    <property type="entry name" value="AMINOTRANSFERASE, CLASSES I AND II FAMILY PROTEIN, EXPRESSED"/>
    <property type="match status" value="1"/>
</dbReference>
<sequence length="428" mass="47400">MRKAMIKESPITSPLSIKTESSEVLCLYEMRRWRRRRTKEDWAMEEDNKLSCVAKRFLPSPIQQLSLLAQQCNAINLAEGFPDFPAPLALKNAAVSAINSDFNQYRHVQGVCDELAKVVKKTHGLNVNPLTDFSICCGQTEAFAAAVFSVINPGDEVVIFDPSFDTYANVVSIAGGIPVYVSLDPPKWTLDTNKFLKSFTDRTKAIVLNSPHNPTGKVFSKDELDAIAGACCANDCLAITDEVYEYITFGDAKHVSLASLPGMQERTIITSSLSKTFSVTGWRVGWAIAPAFIASAIRNIHVRITDSAPAPFQEAALIALRSPPEYFESLRRVGYKLPKSCTLTDVHVSTYSAENKVDCVEEMIKQVGVVAVPGCGFFQTDSSREKGVDKDYSYQNRYIRFAFCKSHATLTSAAQKLNEANFEFLKMH</sequence>
<dbReference type="InterPro" id="IPR004839">
    <property type="entry name" value="Aminotransferase_I/II_large"/>
</dbReference>
<proteinExistence type="inferred from homology"/>
<comment type="similarity">
    <text evidence="2">Belongs to the class-I pyridoxal-phosphate-dependent aminotransferase family.</text>
</comment>
<keyword evidence="4" id="KW-0808">Transferase</keyword>
<dbReference type="Gene3D" id="3.90.1150.10">
    <property type="entry name" value="Aspartate Aminotransferase, domain 1"/>
    <property type="match status" value="1"/>
</dbReference>
<evidence type="ECO:0000259" key="6">
    <source>
        <dbReference type="Pfam" id="PF00155"/>
    </source>
</evidence>
<dbReference type="Pfam" id="PF00155">
    <property type="entry name" value="Aminotran_1_2"/>
    <property type="match status" value="1"/>
</dbReference>